<gene>
    <name evidence="7" type="ORF">MNBD_GAMMA01-492</name>
</gene>
<dbReference type="InterPro" id="IPR011008">
    <property type="entry name" value="Dimeric_a/b-barrel"/>
</dbReference>
<dbReference type="GO" id="GO:0020037">
    <property type="term" value="F:heme binding"/>
    <property type="evidence" value="ECO:0007669"/>
    <property type="project" value="InterPro"/>
</dbReference>
<evidence type="ECO:0000259" key="6">
    <source>
        <dbReference type="Pfam" id="PF20628"/>
    </source>
</evidence>
<sequence>MNNLQPGILEQGANNGRFLIYNLKTNTTKVDFLEMLQSVFIDTHIIIGLGRNALELLEIDIANYREFPQLNARVAVPTTYGDLFVFIRDSEAGKVAIRFLQINKVLSQYLHLQLQVDGFKYLGTDKVNGHDLTGYEDGTENPQGEDAKSAVMGQDGSCFVAVQQWQHDLSKFNCFSQEKKDNTIGRRLVDNVELDNAPESSHVNRSDQGTFAINADILRRSMPWSNEHGEGLMFIAFCENLDRYEVQMRRMAGLEDGIIDALFSFSQVLNSAYFYCPAVLDDQLILAQAPSA</sequence>
<protein>
    <submittedName>
        <fullName evidence="7">Predicted dye-decolorizing peroxidase (DyP), YfeX-like subgroup</fullName>
    </submittedName>
</protein>
<dbReference type="Pfam" id="PF20628">
    <property type="entry name" value="Dyp_perox_C"/>
    <property type="match status" value="1"/>
</dbReference>
<evidence type="ECO:0000256" key="2">
    <source>
        <dbReference type="ARBA" id="ARBA00022559"/>
    </source>
</evidence>
<organism evidence="7">
    <name type="scientific">hydrothermal vent metagenome</name>
    <dbReference type="NCBI Taxonomy" id="652676"/>
    <lineage>
        <taxon>unclassified sequences</taxon>
        <taxon>metagenomes</taxon>
        <taxon>ecological metagenomes</taxon>
    </lineage>
</organism>
<evidence type="ECO:0000256" key="3">
    <source>
        <dbReference type="ARBA" id="ARBA00022723"/>
    </source>
</evidence>
<keyword evidence="3" id="KW-0479">Metal-binding</keyword>
<proteinExistence type="predicted"/>
<keyword evidence="5" id="KW-0408">Iron</keyword>
<dbReference type="PANTHER" id="PTHR30521">
    <property type="entry name" value="DEFERROCHELATASE/PEROXIDASE"/>
    <property type="match status" value="1"/>
</dbReference>
<accession>A0A3B0VGF9</accession>
<evidence type="ECO:0000313" key="7">
    <source>
        <dbReference type="EMBL" id="VAW42688.1"/>
    </source>
</evidence>
<dbReference type="InterPro" id="IPR048328">
    <property type="entry name" value="Dyp_perox_C"/>
</dbReference>
<dbReference type="GO" id="GO:0046872">
    <property type="term" value="F:metal ion binding"/>
    <property type="evidence" value="ECO:0007669"/>
    <property type="project" value="UniProtKB-KW"/>
</dbReference>
<reference evidence="7" key="1">
    <citation type="submission" date="2018-06" db="EMBL/GenBank/DDBJ databases">
        <authorList>
            <person name="Zhirakovskaya E."/>
        </authorList>
    </citation>
    <scope>NUCLEOTIDE SEQUENCE</scope>
</reference>
<dbReference type="PROSITE" id="PS51404">
    <property type="entry name" value="DYP_PEROXIDASE"/>
    <property type="match status" value="1"/>
</dbReference>
<feature type="domain" description="Dyp-type peroxidase C-terminal" evidence="6">
    <location>
        <begin position="130"/>
        <end position="279"/>
    </location>
</feature>
<evidence type="ECO:0000256" key="5">
    <source>
        <dbReference type="ARBA" id="ARBA00023004"/>
    </source>
</evidence>
<dbReference type="NCBIfam" id="TIGR01413">
    <property type="entry name" value="Dyp_perox_fam"/>
    <property type="match status" value="1"/>
</dbReference>
<dbReference type="EMBL" id="UOEW01000370">
    <property type="protein sequence ID" value="VAW42688.1"/>
    <property type="molecule type" value="Genomic_DNA"/>
</dbReference>
<dbReference type="InterPro" id="IPR006314">
    <property type="entry name" value="Dyp_peroxidase"/>
</dbReference>
<keyword evidence="4" id="KW-0560">Oxidoreductase</keyword>
<dbReference type="GO" id="GO:0004601">
    <property type="term" value="F:peroxidase activity"/>
    <property type="evidence" value="ECO:0007669"/>
    <property type="project" value="UniProtKB-KW"/>
</dbReference>
<comment type="cofactor">
    <cofactor evidence="1">
        <name>heme b</name>
        <dbReference type="ChEBI" id="CHEBI:60344"/>
    </cofactor>
</comment>
<dbReference type="GO" id="GO:0005829">
    <property type="term" value="C:cytosol"/>
    <property type="evidence" value="ECO:0007669"/>
    <property type="project" value="TreeGrafter"/>
</dbReference>
<keyword evidence="2 7" id="KW-0575">Peroxidase</keyword>
<evidence type="ECO:0000256" key="4">
    <source>
        <dbReference type="ARBA" id="ARBA00023002"/>
    </source>
</evidence>
<dbReference type="SUPFAM" id="SSF54909">
    <property type="entry name" value="Dimeric alpha+beta barrel"/>
    <property type="match status" value="1"/>
</dbReference>
<dbReference type="AlphaFoldDB" id="A0A3B0VGF9"/>
<evidence type="ECO:0000256" key="1">
    <source>
        <dbReference type="ARBA" id="ARBA00001970"/>
    </source>
</evidence>
<name>A0A3B0VGF9_9ZZZZ</name>
<dbReference type="PANTHER" id="PTHR30521:SF0">
    <property type="entry name" value="DYP-TYPE PEROXIDASE FAMILY PROTEIN"/>
    <property type="match status" value="1"/>
</dbReference>